<dbReference type="InterPro" id="IPR043129">
    <property type="entry name" value="ATPase_NBD"/>
</dbReference>
<feature type="compositionally biased region" description="Low complexity" evidence="1">
    <location>
        <begin position="171"/>
        <end position="186"/>
    </location>
</feature>
<dbReference type="Gene3D" id="3.30.420.40">
    <property type="match status" value="1"/>
</dbReference>
<accession>A0ABV5HVP0</accession>
<dbReference type="InterPro" id="IPR022496">
    <property type="entry name" value="T6A_TsaB"/>
</dbReference>
<dbReference type="GO" id="GO:0061711">
    <property type="term" value="F:tRNA N(6)-L-threonylcarbamoyladenine synthase activity"/>
    <property type="evidence" value="ECO:0007669"/>
    <property type="project" value="UniProtKB-EC"/>
</dbReference>
<dbReference type="PANTHER" id="PTHR11735:SF11">
    <property type="entry name" value="TRNA THREONYLCARBAMOYLADENOSINE BIOSYNTHESIS PROTEIN TSAB"/>
    <property type="match status" value="1"/>
</dbReference>
<evidence type="ECO:0000313" key="4">
    <source>
        <dbReference type="Proteomes" id="UP001589670"/>
    </source>
</evidence>
<proteinExistence type="predicted"/>
<organism evidence="3 4">
    <name type="scientific">Roseovarius ramblicola</name>
    <dbReference type="NCBI Taxonomy" id="2022336"/>
    <lineage>
        <taxon>Bacteria</taxon>
        <taxon>Pseudomonadati</taxon>
        <taxon>Pseudomonadota</taxon>
        <taxon>Alphaproteobacteria</taxon>
        <taxon>Rhodobacterales</taxon>
        <taxon>Roseobacteraceae</taxon>
        <taxon>Roseovarius</taxon>
    </lineage>
</organism>
<name>A0ABV5HVP0_9RHOB</name>
<evidence type="ECO:0000313" key="3">
    <source>
        <dbReference type="EMBL" id="MFB9148495.1"/>
    </source>
</evidence>
<protein>
    <submittedName>
        <fullName evidence="3">tRNA (Adenosine(37)-N6)-threonylcarbamoyltransferase complex dimerization subunit type 1 TsaB</fullName>
        <ecNumber evidence="3">2.3.1.234</ecNumber>
    </submittedName>
</protein>
<dbReference type="InterPro" id="IPR000905">
    <property type="entry name" value="Gcp-like_dom"/>
</dbReference>
<dbReference type="Pfam" id="PF00814">
    <property type="entry name" value="TsaD"/>
    <property type="match status" value="1"/>
</dbReference>
<gene>
    <name evidence="3" type="primary">tsaB</name>
    <name evidence="3" type="ORF">ACFFU4_01865</name>
</gene>
<keyword evidence="4" id="KW-1185">Reference proteome</keyword>
<comment type="caution">
    <text evidence="3">The sequence shown here is derived from an EMBL/GenBank/DDBJ whole genome shotgun (WGS) entry which is preliminary data.</text>
</comment>
<dbReference type="PANTHER" id="PTHR11735">
    <property type="entry name" value="TRNA N6-ADENOSINE THREONYLCARBAMOYLTRANSFERASE"/>
    <property type="match status" value="1"/>
</dbReference>
<sequence>MGSDPLTLGFDTSAAHCAAALLSGDRVLAVRTEAMARGQAERLMPLLEEVLAEGGAHWRDLSRIGVGIGPGNFTGIRISVAAARGLALSLDISAIGINVFDVIRATGASGTPAVPAPRGMVHVLAPGVGPALVPTADVADAAGPPSPAETARLIALLAQAAPADAPPPAPLYARPADAAPARDAPPVILDDA</sequence>
<evidence type="ECO:0000259" key="2">
    <source>
        <dbReference type="Pfam" id="PF00814"/>
    </source>
</evidence>
<feature type="region of interest" description="Disordered" evidence="1">
    <location>
        <begin position="164"/>
        <end position="192"/>
    </location>
</feature>
<dbReference type="EMBL" id="JBHMEC010000003">
    <property type="protein sequence ID" value="MFB9148495.1"/>
    <property type="molecule type" value="Genomic_DNA"/>
</dbReference>
<evidence type="ECO:0000256" key="1">
    <source>
        <dbReference type="SAM" id="MobiDB-lite"/>
    </source>
</evidence>
<keyword evidence="3" id="KW-0808">Transferase</keyword>
<reference evidence="3 4" key="1">
    <citation type="submission" date="2024-09" db="EMBL/GenBank/DDBJ databases">
        <authorList>
            <person name="Sun Q."/>
            <person name="Mori K."/>
        </authorList>
    </citation>
    <scope>NUCLEOTIDE SEQUENCE [LARGE SCALE GENOMIC DNA]</scope>
    <source>
        <strain evidence="3 4">CECT 9424</strain>
    </source>
</reference>
<dbReference type="EC" id="2.3.1.234" evidence="3"/>
<dbReference type="SUPFAM" id="SSF53067">
    <property type="entry name" value="Actin-like ATPase domain"/>
    <property type="match status" value="1"/>
</dbReference>
<feature type="domain" description="Gcp-like" evidence="2">
    <location>
        <begin position="34"/>
        <end position="108"/>
    </location>
</feature>
<dbReference type="NCBIfam" id="TIGR03725">
    <property type="entry name" value="T6A_YeaZ"/>
    <property type="match status" value="1"/>
</dbReference>
<dbReference type="RefSeq" id="WP_377066473.1">
    <property type="nucleotide sequence ID" value="NZ_JBHMEC010000003.1"/>
</dbReference>
<dbReference type="Proteomes" id="UP001589670">
    <property type="component" value="Unassembled WGS sequence"/>
</dbReference>
<keyword evidence="3" id="KW-0012">Acyltransferase</keyword>